<keyword evidence="5" id="KW-1185">Reference proteome</keyword>
<feature type="region of interest" description="Disordered" evidence="2">
    <location>
        <begin position="76"/>
        <end position="123"/>
    </location>
</feature>
<dbReference type="SMART" id="SM00292">
    <property type="entry name" value="BRCT"/>
    <property type="match status" value="3"/>
</dbReference>
<feature type="region of interest" description="Disordered" evidence="2">
    <location>
        <begin position="156"/>
        <end position="178"/>
    </location>
</feature>
<keyword evidence="1" id="KW-0677">Repeat</keyword>
<dbReference type="GO" id="GO:0033314">
    <property type="term" value="P:mitotic DNA replication checkpoint signaling"/>
    <property type="evidence" value="ECO:0007669"/>
    <property type="project" value="TreeGrafter"/>
</dbReference>
<feature type="region of interest" description="Disordered" evidence="2">
    <location>
        <begin position="388"/>
        <end position="724"/>
    </location>
</feature>
<sequence>MPILVSHRKDLENKIAANGGNYKPNLTKDETHLIAKDPIGAKYEFADKWSIKTVTVEWMEQSLERGMILEETKYHPSMPPERRGHGAWIQRTTSTSSLGKRKPGKEPGADRSRRLRRTASARLETHNSGIWGEIAVQDVKPEPRLDHDMWDDQVEVKPQDLQDERQQSLNAPRKDLGRIEPMAEGKPHKHPPEKHELFHGRSFLLHGFNQQQSPVVEGHLRSRGAKVVDLSSLTGPAEEIFVVVPHTMTASRVTDCLSPSDHYILVTELWIERCIFGKAYHEPTAHVTSQPLAVIPVPGFENMRIASTGIHGLDLGHMSKMLNLVGAKYMENFDPQASLLLSSANPTEEKLQHAKLWDKPVVKVDWLWDSIRHGSSLPLEPYLVQEAYSSEKPGSNSNARKPDDGPEESSSAQKKVLADSRSKNPKEPNASGPNRSPRPDKERQGSIMQHFSRGMKPGSNIFPDEDGPPADSLNSANLDGANSPIPSRADVPSNASPSISSKPPRLPPLQQISPNSSPPKPPPAMTNDKSDSMASKRSTPASPRSLQSPIAKQSRKEENENLQPTMSELLAIHKSKSSHRPTSKSGEAKAEQTSSPRRRRRQLLGRATSNMSAHNNDRHNSLSRTSSVGSLNTDGVGTPLSSSFPLSRTKPKENTTTSGVVYDAEHVEEMRKQQQDEEEKLQMTQLGYEDPDVKVARERVARKMEGKPAVPTGKTPKKAVAVGERTAGKKDFDVGGGVGGVGEGLGISRRTRQAVAGR</sequence>
<feature type="compositionally biased region" description="Basic and acidic residues" evidence="2">
    <location>
        <begin position="663"/>
        <end position="675"/>
    </location>
</feature>
<feature type="compositionally biased region" description="Basic and acidic residues" evidence="2">
    <location>
        <begin position="691"/>
        <end position="706"/>
    </location>
</feature>
<gene>
    <name evidence="4" type="primary">DPB11</name>
    <name evidence="4" type="ORF">OHK93_008557</name>
</gene>
<dbReference type="PROSITE" id="PS50172">
    <property type="entry name" value="BRCT"/>
    <property type="match status" value="3"/>
</dbReference>
<keyword evidence="4" id="KW-0418">Kinase</keyword>
<dbReference type="EMBL" id="JAPUFD010000009">
    <property type="protein sequence ID" value="MDI1489279.1"/>
    <property type="molecule type" value="Genomic_DNA"/>
</dbReference>
<feature type="domain" description="BRCT" evidence="3">
    <location>
        <begin position="1"/>
        <end position="76"/>
    </location>
</feature>
<dbReference type="SUPFAM" id="SSF52113">
    <property type="entry name" value="BRCT domain"/>
    <property type="match status" value="2"/>
</dbReference>
<feature type="compositionally biased region" description="Polar residues" evidence="2">
    <location>
        <begin position="622"/>
        <end position="646"/>
    </location>
</feature>
<evidence type="ECO:0000313" key="4">
    <source>
        <dbReference type="EMBL" id="MDI1489279.1"/>
    </source>
</evidence>
<proteinExistence type="predicted"/>
<evidence type="ECO:0000313" key="5">
    <source>
        <dbReference type="Proteomes" id="UP001161017"/>
    </source>
</evidence>
<dbReference type="GO" id="GO:0006270">
    <property type="term" value="P:DNA replication initiation"/>
    <property type="evidence" value="ECO:0007669"/>
    <property type="project" value="TreeGrafter"/>
</dbReference>
<accession>A0AA43QPE1</accession>
<dbReference type="InterPro" id="IPR001357">
    <property type="entry name" value="BRCT_dom"/>
</dbReference>
<dbReference type="Pfam" id="PF00533">
    <property type="entry name" value="BRCT"/>
    <property type="match status" value="1"/>
</dbReference>
<evidence type="ECO:0000256" key="1">
    <source>
        <dbReference type="ARBA" id="ARBA00022737"/>
    </source>
</evidence>
<dbReference type="Gene3D" id="3.40.50.10190">
    <property type="entry name" value="BRCT domain"/>
    <property type="match status" value="3"/>
</dbReference>
<dbReference type="Pfam" id="PF12738">
    <property type="entry name" value="PTCB-BRCT"/>
    <property type="match status" value="1"/>
</dbReference>
<name>A0AA43QPE1_9LECA</name>
<dbReference type="PANTHER" id="PTHR13561">
    <property type="entry name" value="DNA REPLICATION REGULATOR DPB11-RELATED"/>
    <property type="match status" value="1"/>
</dbReference>
<dbReference type="CDD" id="cd18433">
    <property type="entry name" value="BRCT_Rad4_rpt3"/>
    <property type="match status" value="1"/>
</dbReference>
<feature type="compositionally biased region" description="Basic and acidic residues" evidence="2">
    <location>
        <begin position="416"/>
        <end position="426"/>
    </location>
</feature>
<dbReference type="InterPro" id="IPR036420">
    <property type="entry name" value="BRCT_dom_sf"/>
</dbReference>
<keyword evidence="4" id="KW-0808">Transferase</keyword>
<dbReference type="GO" id="GO:0007095">
    <property type="term" value="P:mitotic G2 DNA damage checkpoint signaling"/>
    <property type="evidence" value="ECO:0007669"/>
    <property type="project" value="TreeGrafter"/>
</dbReference>
<reference evidence="4" key="1">
    <citation type="journal article" date="2023" name="Genome Biol. Evol.">
        <title>First Whole Genome Sequence and Flow Cytometry Genome Size Data for the Lichen-Forming Fungus Ramalina farinacea (Ascomycota).</title>
        <authorList>
            <person name="Llewellyn T."/>
            <person name="Mian S."/>
            <person name="Hill R."/>
            <person name="Leitch I.J."/>
            <person name="Gaya E."/>
        </authorList>
    </citation>
    <scope>NUCLEOTIDE SEQUENCE</scope>
    <source>
        <strain evidence="4">LIQ254RAFAR</strain>
    </source>
</reference>
<organism evidence="4 5">
    <name type="scientific">Ramalina farinacea</name>
    <dbReference type="NCBI Taxonomy" id="258253"/>
    <lineage>
        <taxon>Eukaryota</taxon>
        <taxon>Fungi</taxon>
        <taxon>Dikarya</taxon>
        <taxon>Ascomycota</taxon>
        <taxon>Pezizomycotina</taxon>
        <taxon>Lecanoromycetes</taxon>
        <taxon>OSLEUM clade</taxon>
        <taxon>Lecanoromycetidae</taxon>
        <taxon>Lecanorales</taxon>
        <taxon>Lecanorineae</taxon>
        <taxon>Ramalinaceae</taxon>
        <taxon>Ramalina</taxon>
    </lineage>
</organism>
<dbReference type="PANTHER" id="PTHR13561:SF20">
    <property type="entry name" value="DNA TOPOISOMERASE 2-BINDING PROTEIN 1"/>
    <property type="match status" value="1"/>
</dbReference>
<evidence type="ECO:0000259" key="3">
    <source>
        <dbReference type="PROSITE" id="PS50172"/>
    </source>
</evidence>
<evidence type="ECO:0000256" key="2">
    <source>
        <dbReference type="SAM" id="MobiDB-lite"/>
    </source>
</evidence>
<dbReference type="Proteomes" id="UP001161017">
    <property type="component" value="Unassembled WGS sequence"/>
</dbReference>
<comment type="caution">
    <text evidence="4">The sequence shown here is derived from an EMBL/GenBank/DDBJ whole genome shotgun (WGS) entry which is preliminary data.</text>
</comment>
<feature type="compositionally biased region" description="Polar residues" evidence="2">
    <location>
        <begin position="532"/>
        <end position="551"/>
    </location>
</feature>
<protein>
    <submittedName>
        <fullName evidence="4">Protein kinase activating protein dpb11</fullName>
    </submittedName>
</protein>
<feature type="domain" description="BRCT" evidence="3">
    <location>
        <begin position="193"/>
        <end position="275"/>
    </location>
</feature>
<dbReference type="GO" id="GO:0016301">
    <property type="term" value="F:kinase activity"/>
    <property type="evidence" value="ECO:0007669"/>
    <property type="project" value="UniProtKB-KW"/>
</dbReference>
<feature type="compositionally biased region" description="Basic residues" evidence="2">
    <location>
        <begin position="573"/>
        <end position="582"/>
    </location>
</feature>
<dbReference type="AlphaFoldDB" id="A0AA43QPE1"/>
<feature type="domain" description="BRCT" evidence="3">
    <location>
        <begin position="300"/>
        <end position="384"/>
    </location>
</feature>